<feature type="compositionally biased region" description="Polar residues" evidence="8">
    <location>
        <begin position="1"/>
        <end position="12"/>
    </location>
</feature>
<dbReference type="EMBL" id="DF973269">
    <property type="protein sequence ID" value="GAU23461.1"/>
    <property type="molecule type" value="Genomic_DNA"/>
</dbReference>
<reference evidence="10" key="1">
    <citation type="journal article" date="2017" name="Front. Plant Sci.">
        <title>Climate Clever Clovers: New Paradigm to Reduce the Environmental Footprint of Ruminants by Breeding Low Methanogenic Forages Utilizing Haplotype Variation.</title>
        <authorList>
            <person name="Kaur P."/>
            <person name="Appels R."/>
            <person name="Bayer P.E."/>
            <person name="Keeble-Gagnere G."/>
            <person name="Wang J."/>
            <person name="Hirakawa H."/>
            <person name="Shirasawa K."/>
            <person name="Vercoe P."/>
            <person name="Stefanova K."/>
            <person name="Durmic Z."/>
            <person name="Nichols P."/>
            <person name="Revell C."/>
            <person name="Isobe S.N."/>
            <person name="Edwards D."/>
            <person name="Erskine W."/>
        </authorList>
    </citation>
    <scope>NUCLEOTIDE SEQUENCE [LARGE SCALE GENOMIC DNA]</scope>
    <source>
        <strain evidence="10">cv. Daliak</strain>
    </source>
</reference>
<comment type="function">
    <text evidence="1 7">May be involved in both secretory and endocytic intracellular trafficking in the endosomal/prevacuolar compartments.</text>
</comment>
<keyword evidence="4 7" id="KW-0812">Transmembrane</keyword>
<feature type="compositionally biased region" description="Low complexity" evidence="8">
    <location>
        <begin position="13"/>
        <end position="25"/>
    </location>
</feature>
<keyword evidence="7" id="KW-0813">Transport</keyword>
<evidence type="ECO:0000256" key="3">
    <source>
        <dbReference type="ARBA" id="ARBA00006483"/>
    </source>
</evidence>
<comment type="subcellular location">
    <subcellularLocation>
        <location evidence="2">Endomembrane system</location>
        <topology evidence="2">Multi-pass membrane protein</topology>
    </subcellularLocation>
    <subcellularLocation>
        <location evidence="7">Membrane</location>
        <topology evidence="7">Multi-pass membrane protein</topology>
    </subcellularLocation>
</comment>
<evidence type="ECO:0000313" key="9">
    <source>
        <dbReference type="EMBL" id="GAU23461.1"/>
    </source>
</evidence>
<dbReference type="Proteomes" id="UP000242715">
    <property type="component" value="Unassembled WGS sequence"/>
</dbReference>
<gene>
    <name evidence="9" type="ORF">TSUD_331590</name>
</gene>
<evidence type="ECO:0000256" key="1">
    <source>
        <dbReference type="ARBA" id="ARBA00002501"/>
    </source>
</evidence>
<accession>A0A2Z6LVE1</accession>
<comment type="similarity">
    <text evidence="3 7">Belongs to the PRA1 family.</text>
</comment>
<evidence type="ECO:0000256" key="6">
    <source>
        <dbReference type="ARBA" id="ARBA00023136"/>
    </source>
</evidence>
<name>A0A2Z6LVE1_TRISU</name>
<evidence type="ECO:0000256" key="2">
    <source>
        <dbReference type="ARBA" id="ARBA00004127"/>
    </source>
</evidence>
<organism evidence="9 10">
    <name type="scientific">Trifolium subterraneum</name>
    <name type="common">Subterranean clover</name>
    <dbReference type="NCBI Taxonomy" id="3900"/>
    <lineage>
        <taxon>Eukaryota</taxon>
        <taxon>Viridiplantae</taxon>
        <taxon>Streptophyta</taxon>
        <taxon>Embryophyta</taxon>
        <taxon>Tracheophyta</taxon>
        <taxon>Spermatophyta</taxon>
        <taxon>Magnoliopsida</taxon>
        <taxon>eudicotyledons</taxon>
        <taxon>Gunneridae</taxon>
        <taxon>Pentapetalae</taxon>
        <taxon>rosids</taxon>
        <taxon>fabids</taxon>
        <taxon>Fabales</taxon>
        <taxon>Fabaceae</taxon>
        <taxon>Papilionoideae</taxon>
        <taxon>50 kb inversion clade</taxon>
        <taxon>NPAAA clade</taxon>
        <taxon>Hologalegina</taxon>
        <taxon>IRL clade</taxon>
        <taxon>Trifolieae</taxon>
        <taxon>Trifolium</taxon>
    </lineage>
</organism>
<dbReference type="GO" id="GO:0016192">
    <property type="term" value="P:vesicle-mediated transport"/>
    <property type="evidence" value="ECO:0007669"/>
    <property type="project" value="UniProtKB-ARBA"/>
</dbReference>
<dbReference type="InterPro" id="IPR004895">
    <property type="entry name" value="Prenylated_rab_accept_PRA1"/>
</dbReference>
<protein>
    <recommendedName>
        <fullName evidence="7">PRA1 family protein</fullName>
    </recommendedName>
</protein>
<dbReference type="PANTHER" id="PTHR38519:SF3">
    <property type="entry name" value="PRA1 FAMILY PROTEIN"/>
    <property type="match status" value="1"/>
</dbReference>
<evidence type="ECO:0000256" key="5">
    <source>
        <dbReference type="ARBA" id="ARBA00022989"/>
    </source>
</evidence>
<dbReference type="GO" id="GO:0016020">
    <property type="term" value="C:membrane"/>
    <property type="evidence" value="ECO:0007669"/>
    <property type="project" value="UniProtKB-SubCell"/>
</dbReference>
<dbReference type="OrthoDB" id="690149at2759"/>
<feature type="transmembrane region" description="Helical" evidence="7">
    <location>
        <begin position="65"/>
        <end position="83"/>
    </location>
</feature>
<dbReference type="GO" id="GO:0005783">
    <property type="term" value="C:endoplasmic reticulum"/>
    <property type="evidence" value="ECO:0007669"/>
    <property type="project" value="UniProtKB-ARBA"/>
</dbReference>
<feature type="transmembrane region" description="Helical" evidence="7">
    <location>
        <begin position="122"/>
        <end position="138"/>
    </location>
</feature>
<dbReference type="PANTHER" id="PTHR38519">
    <property type="entry name" value="PRA1 FAMILY PROTEIN"/>
    <property type="match status" value="1"/>
</dbReference>
<evidence type="ECO:0000256" key="4">
    <source>
        <dbReference type="ARBA" id="ARBA00022692"/>
    </source>
</evidence>
<sequence length="201" mass="22412">MANLAVGTTQRIPTSSKPSSPTTNTHEPKEQHEKTYADFKFYCPINIPLTAEAAASRIIRNLGNFGLYYTLFVWIILFITLIPQREVSLILLVIMTYVTTLYCLILRSFPNSVVLHRIIDKRIVLSLLFIATAVQLILTDAGIHFAITLTSSVPVVLLHAVLWITSYEYDAYETQEGSSKEELAPLTGGHNDIEAQNSDAV</sequence>
<feature type="region of interest" description="Disordered" evidence="8">
    <location>
        <begin position="182"/>
        <end position="201"/>
    </location>
</feature>
<evidence type="ECO:0000256" key="8">
    <source>
        <dbReference type="SAM" id="MobiDB-lite"/>
    </source>
</evidence>
<evidence type="ECO:0000313" key="10">
    <source>
        <dbReference type="Proteomes" id="UP000242715"/>
    </source>
</evidence>
<keyword evidence="6 7" id="KW-0472">Membrane</keyword>
<dbReference type="Pfam" id="PF03208">
    <property type="entry name" value="PRA1"/>
    <property type="match status" value="1"/>
</dbReference>
<keyword evidence="10" id="KW-1185">Reference proteome</keyword>
<feature type="transmembrane region" description="Helical" evidence="7">
    <location>
        <begin position="89"/>
        <end position="110"/>
    </location>
</feature>
<feature type="region of interest" description="Disordered" evidence="8">
    <location>
        <begin position="1"/>
        <end position="31"/>
    </location>
</feature>
<evidence type="ECO:0000256" key="7">
    <source>
        <dbReference type="RuleBase" id="RU363107"/>
    </source>
</evidence>
<feature type="transmembrane region" description="Helical" evidence="7">
    <location>
        <begin position="144"/>
        <end position="164"/>
    </location>
</feature>
<keyword evidence="5 7" id="KW-1133">Transmembrane helix</keyword>
<dbReference type="AlphaFoldDB" id="A0A2Z6LVE1"/>
<proteinExistence type="inferred from homology"/>